<accession>A0A1H9WH31</accession>
<evidence type="ECO:0008006" key="3">
    <source>
        <dbReference type="Google" id="ProtNLM"/>
    </source>
</evidence>
<evidence type="ECO:0000313" key="2">
    <source>
        <dbReference type="Proteomes" id="UP000199352"/>
    </source>
</evidence>
<reference evidence="2" key="1">
    <citation type="submission" date="2016-10" db="EMBL/GenBank/DDBJ databases">
        <authorList>
            <person name="Varghese N."/>
            <person name="Submissions S."/>
        </authorList>
    </citation>
    <scope>NUCLEOTIDE SEQUENCE [LARGE SCALE GENOMIC DNA]</scope>
    <source>
        <strain evidence="2">CGMCC 4.3525</strain>
    </source>
</reference>
<name>A0A1H9WH31_9PSEU</name>
<dbReference type="Proteomes" id="UP000199352">
    <property type="component" value="Unassembled WGS sequence"/>
</dbReference>
<keyword evidence="2" id="KW-1185">Reference proteome</keyword>
<dbReference type="OrthoDB" id="4337051at2"/>
<sequence>MTVHTSARPVLAPADLAALSTLVAEPESAVADPPLPEPNAAGVLLLGLLLSPSTPKEPRK</sequence>
<dbReference type="RefSeq" id="WP_089961757.1">
    <property type="nucleotide sequence ID" value="NZ_FOFR01000034.1"/>
</dbReference>
<proteinExistence type="predicted"/>
<evidence type="ECO:0000313" key="1">
    <source>
        <dbReference type="EMBL" id="SES33155.1"/>
    </source>
</evidence>
<protein>
    <recommendedName>
        <fullName evidence="3">PEP-CTERM protein-sorting domain-containing protein</fullName>
    </recommendedName>
</protein>
<dbReference type="AlphaFoldDB" id="A0A1H9WH31"/>
<dbReference type="EMBL" id="FOFR01000034">
    <property type="protein sequence ID" value="SES33155.1"/>
    <property type="molecule type" value="Genomic_DNA"/>
</dbReference>
<gene>
    <name evidence="1" type="ORF">SAMN05216188_1348</name>
</gene>
<dbReference type="STRING" id="402600.SAMN05216188_1348"/>
<organism evidence="1 2">
    <name type="scientific">Lentzea xinjiangensis</name>
    <dbReference type="NCBI Taxonomy" id="402600"/>
    <lineage>
        <taxon>Bacteria</taxon>
        <taxon>Bacillati</taxon>
        <taxon>Actinomycetota</taxon>
        <taxon>Actinomycetes</taxon>
        <taxon>Pseudonocardiales</taxon>
        <taxon>Pseudonocardiaceae</taxon>
        <taxon>Lentzea</taxon>
    </lineage>
</organism>